<sequence>MAGQQTQHVHTNNNQGHPDLPPRQIYQHPNIDNINSVRDDAPLTIMTDSLQQYNNRHLYDLTPSPSIINTHINHDQQTPENLRTFHNLQTRKRIESENGAITREEFGKILQELGYLRKTMEKMAETMESMERKFNSHWTEDDNIFEPPQGFPMKTLDDFETFESGDPHIHDALKAHLIFIGGQTLREALNSFFRVSMTNFLAERFTWTGKVTTNGTPKRALYDTKLMQIFFKPVRKNPRLGRISRNDFITNVQEVLRSYKQTARNVRKNKNKKSNQTIRENEQDLFPDENDDDDDNDL</sequence>
<dbReference type="PANTHER" id="PTHR34153:SF2">
    <property type="entry name" value="SI:CH211-262H13.3-RELATED"/>
    <property type="match status" value="1"/>
</dbReference>
<dbReference type="EMBL" id="JAQQBS010000001">
    <property type="protein sequence ID" value="KAK0176853.1"/>
    <property type="molecule type" value="Genomic_DNA"/>
</dbReference>
<evidence type="ECO:0008006" key="4">
    <source>
        <dbReference type="Google" id="ProtNLM"/>
    </source>
</evidence>
<dbReference type="AlphaFoldDB" id="A0AA39FW68"/>
<dbReference type="Proteomes" id="UP001168990">
    <property type="component" value="Unassembled WGS sequence"/>
</dbReference>
<protein>
    <recommendedName>
        <fullName evidence="4">DUF4806 domain-containing protein</fullName>
    </recommendedName>
</protein>
<evidence type="ECO:0000256" key="1">
    <source>
        <dbReference type="SAM" id="MobiDB-lite"/>
    </source>
</evidence>
<feature type="region of interest" description="Disordered" evidence="1">
    <location>
        <begin position="1"/>
        <end position="24"/>
    </location>
</feature>
<feature type="region of interest" description="Disordered" evidence="1">
    <location>
        <begin position="265"/>
        <end position="298"/>
    </location>
</feature>
<feature type="compositionally biased region" description="Low complexity" evidence="1">
    <location>
        <begin position="1"/>
        <end position="17"/>
    </location>
</feature>
<accession>A0AA39FW68</accession>
<feature type="compositionally biased region" description="Acidic residues" evidence="1">
    <location>
        <begin position="283"/>
        <end position="298"/>
    </location>
</feature>
<gene>
    <name evidence="2" type="ORF">PV328_000955</name>
</gene>
<dbReference type="PANTHER" id="PTHR34153">
    <property type="entry name" value="SI:CH211-262H13.3-RELATED-RELATED"/>
    <property type="match status" value="1"/>
</dbReference>
<evidence type="ECO:0000313" key="2">
    <source>
        <dbReference type="EMBL" id="KAK0176853.1"/>
    </source>
</evidence>
<proteinExistence type="predicted"/>
<keyword evidence="3" id="KW-1185">Reference proteome</keyword>
<organism evidence="2 3">
    <name type="scientific">Microctonus aethiopoides</name>
    <dbReference type="NCBI Taxonomy" id="144406"/>
    <lineage>
        <taxon>Eukaryota</taxon>
        <taxon>Metazoa</taxon>
        <taxon>Ecdysozoa</taxon>
        <taxon>Arthropoda</taxon>
        <taxon>Hexapoda</taxon>
        <taxon>Insecta</taxon>
        <taxon>Pterygota</taxon>
        <taxon>Neoptera</taxon>
        <taxon>Endopterygota</taxon>
        <taxon>Hymenoptera</taxon>
        <taxon>Apocrita</taxon>
        <taxon>Ichneumonoidea</taxon>
        <taxon>Braconidae</taxon>
        <taxon>Euphorinae</taxon>
        <taxon>Microctonus</taxon>
    </lineage>
</organism>
<name>A0AA39FW68_9HYME</name>
<reference evidence="2" key="2">
    <citation type="submission" date="2023-03" db="EMBL/GenBank/DDBJ databases">
        <authorList>
            <person name="Inwood S.N."/>
            <person name="Skelly J.G."/>
            <person name="Guhlin J."/>
            <person name="Harrop T.W.R."/>
            <person name="Goldson S.G."/>
            <person name="Dearden P.K."/>
        </authorList>
    </citation>
    <scope>NUCLEOTIDE SEQUENCE</scope>
    <source>
        <strain evidence="2">Irish</strain>
        <tissue evidence="2">Whole body</tissue>
    </source>
</reference>
<evidence type="ECO:0000313" key="3">
    <source>
        <dbReference type="Proteomes" id="UP001168990"/>
    </source>
</evidence>
<comment type="caution">
    <text evidence="2">The sequence shown here is derived from an EMBL/GenBank/DDBJ whole genome shotgun (WGS) entry which is preliminary data.</text>
</comment>
<reference evidence="2" key="1">
    <citation type="journal article" date="2023" name="bioRxiv">
        <title>Scaffold-level genome assemblies of two parasitoid biocontrol wasps reveal the parthenogenesis mechanism and an associated novel virus.</title>
        <authorList>
            <person name="Inwood S."/>
            <person name="Skelly J."/>
            <person name="Guhlin J."/>
            <person name="Harrop T."/>
            <person name="Goldson S."/>
            <person name="Dearden P."/>
        </authorList>
    </citation>
    <scope>NUCLEOTIDE SEQUENCE</scope>
    <source>
        <strain evidence="2">Irish</strain>
        <tissue evidence="2">Whole body</tissue>
    </source>
</reference>